<keyword evidence="1" id="KW-0805">Transcription regulation</keyword>
<evidence type="ECO:0000256" key="1">
    <source>
        <dbReference type="ARBA" id="ARBA00023015"/>
    </source>
</evidence>
<dbReference type="Pfam" id="PF00440">
    <property type="entry name" value="TetR_N"/>
    <property type="match status" value="1"/>
</dbReference>
<dbReference type="InterPro" id="IPR050109">
    <property type="entry name" value="HTH-type_TetR-like_transc_reg"/>
</dbReference>
<dbReference type="PROSITE" id="PS50977">
    <property type="entry name" value="HTH_TETR_2"/>
    <property type="match status" value="1"/>
</dbReference>
<comment type="caution">
    <text evidence="6">The sequence shown here is derived from an EMBL/GenBank/DDBJ whole genome shotgun (WGS) entry which is preliminary data.</text>
</comment>
<name>A0ABP6YE67_9PSEU</name>
<evidence type="ECO:0000256" key="4">
    <source>
        <dbReference type="PROSITE-ProRule" id="PRU00335"/>
    </source>
</evidence>
<dbReference type="InterPro" id="IPR009057">
    <property type="entry name" value="Homeodomain-like_sf"/>
</dbReference>
<dbReference type="InterPro" id="IPR025996">
    <property type="entry name" value="MT1864/Rv1816-like_C"/>
</dbReference>
<dbReference type="Pfam" id="PF13305">
    <property type="entry name" value="TetR_C_33"/>
    <property type="match status" value="1"/>
</dbReference>
<reference evidence="7" key="1">
    <citation type="journal article" date="2019" name="Int. J. Syst. Evol. Microbiol.">
        <title>The Global Catalogue of Microorganisms (GCM) 10K type strain sequencing project: providing services to taxonomists for standard genome sequencing and annotation.</title>
        <authorList>
            <consortium name="The Broad Institute Genomics Platform"/>
            <consortium name="The Broad Institute Genome Sequencing Center for Infectious Disease"/>
            <person name="Wu L."/>
            <person name="Ma J."/>
        </authorList>
    </citation>
    <scope>NUCLEOTIDE SEQUENCE [LARGE SCALE GENOMIC DNA]</scope>
    <source>
        <strain evidence="7">JCM 16898</strain>
    </source>
</reference>
<feature type="DNA-binding region" description="H-T-H motif" evidence="4">
    <location>
        <begin position="35"/>
        <end position="54"/>
    </location>
</feature>
<evidence type="ECO:0000259" key="5">
    <source>
        <dbReference type="PROSITE" id="PS50977"/>
    </source>
</evidence>
<dbReference type="EMBL" id="BAAAZN010000026">
    <property type="protein sequence ID" value="GAA3581976.1"/>
    <property type="molecule type" value="Genomic_DNA"/>
</dbReference>
<keyword evidence="3" id="KW-0804">Transcription</keyword>
<sequence length="209" mass="23248">MATRHLSTQPAEQHRRRFLDAALAVLTDRGVAGLTVRGVAERAGASTITVYTRFGGRVGLLDALYERAFDLLRDELRAVPPESDDGVADLLEVALAYRRFALASPARYALMFERSVHDYDPDPALRSGVVSTTFVEFVAKIDRISPPGVVARDCGYLLWTSMHGLVSVELTIRSQTHIDDWFLDPTDEAHERMYRHGVLAMITGLGLRH</sequence>
<feature type="domain" description="HTH tetR-type" evidence="5">
    <location>
        <begin position="12"/>
        <end position="72"/>
    </location>
</feature>
<dbReference type="SUPFAM" id="SSF46689">
    <property type="entry name" value="Homeodomain-like"/>
    <property type="match status" value="1"/>
</dbReference>
<proteinExistence type="predicted"/>
<gene>
    <name evidence="6" type="ORF">GCM10022222_78460</name>
</gene>
<dbReference type="SUPFAM" id="SSF48498">
    <property type="entry name" value="Tetracyclin repressor-like, C-terminal domain"/>
    <property type="match status" value="1"/>
</dbReference>
<dbReference type="Proteomes" id="UP001500689">
    <property type="component" value="Unassembled WGS sequence"/>
</dbReference>
<accession>A0ABP6YE67</accession>
<dbReference type="PANTHER" id="PTHR30055">
    <property type="entry name" value="HTH-TYPE TRANSCRIPTIONAL REGULATOR RUTR"/>
    <property type="match status" value="1"/>
</dbReference>
<keyword evidence="2 4" id="KW-0238">DNA-binding</keyword>
<keyword evidence="7" id="KW-1185">Reference proteome</keyword>
<evidence type="ECO:0000313" key="6">
    <source>
        <dbReference type="EMBL" id="GAA3581976.1"/>
    </source>
</evidence>
<evidence type="ECO:0000313" key="7">
    <source>
        <dbReference type="Proteomes" id="UP001500689"/>
    </source>
</evidence>
<dbReference type="InterPro" id="IPR001647">
    <property type="entry name" value="HTH_TetR"/>
</dbReference>
<dbReference type="PANTHER" id="PTHR30055:SF209">
    <property type="entry name" value="POSSIBLE TRANSCRIPTIONAL REGULATORY PROTEIN (PROBABLY TETR-FAMILY)"/>
    <property type="match status" value="1"/>
</dbReference>
<dbReference type="Gene3D" id="1.10.357.10">
    <property type="entry name" value="Tetracycline Repressor, domain 2"/>
    <property type="match status" value="1"/>
</dbReference>
<protein>
    <submittedName>
        <fullName evidence="6">TetR/AcrR family transcriptional regulator</fullName>
    </submittedName>
</protein>
<evidence type="ECO:0000256" key="3">
    <source>
        <dbReference type="ARBA" id="ARBA00023163"/>
    </source>
</evidence>
<organism evidence="6 7">
    <name type="scientific">Amycolatopsis ultiminotia</name>
    <dbReference type="NCBI Taxonomy" id="543629"/>
    <lineage>
        <taxon>Bacteria</taxon>
        <taxon>Bacillati</taxon>
        <taxon>Actinomycetota</taxon>
        <taxon>Actinomycetes</taxon>
        <taxon>Pseudonocardiales</taxon>
        <taxon>Pseudonocardiaceae</taxon>
        <taxon>Amycolatopsis</taxon>
    </lineage>
</organism>
<evidence type="ECO:0000256" key="2">
    <source>
        <dbReference type="ARBA" id="ARBA00023125"/>
    </source>
</evidence>
<dbReference type="InterPro" id="IPR036271">
    <property type="entry name" value="Tet_transcr_reg_TetR-rel_C_sf"/>
</dbReference>